<dbReference type="EMBL" id="CP097116">
    <property type="protein sequence ID" value="USS85052.1"/>
    <property type="molecule type" value="Genomic_DNA"/>
</dbReference>
<organism evidence="1 2">
    <name type="scientific">Fructilactobacillus myrtifloralis</name>
    <dbReference type="NCBI Taxonomy" id="2940301"/>
    <lineage>
        <taxon>Bacteria</taxon>
        <taxon>Bacillati</taxon>
        <taxon>Bacillota</taxon>
        <taxon>Bacilli</taxon>
        <taxon>Lactobacillales</taxon>
        <taxon>Lactobacillaceae</taxon>
        <taxon>Fructilactobacillus</taxon>
    </lineage>
</organism>
<reference evidence="1" key="1">
    <citation type="submission" date="2022-05" db="EMBL/GenBank/DDBJ databases">
        <authorList>
            <person name="Oliphant S.A."/>
            <person name="Watson-Haigh N.S."/>
            <person name="Sumby K.M."/>
            <person name="Gardner J.M."/>
            <person name="Jiranek V."/>
        </authorList>
    </citation>
    <scope>NUCLEOTIDE SEQUENCE</scope>
    <source>
        <strain evidence="1">KI16_H9</strain>
    </source>
</reference>
<name>A0ABY5BN98_9LACO</name>
<keyword evidence="2" id="KW-1185">Reference proteome</keyword>
<sequence>MKKDYEIHDSARPADDIQMCRNHIINYLARQQLTKSEAIEVVRSLDNYYNDDRGYLNVKGNLKRGD</sequence>
<evidence type="ECO:0000313" key="2">
    <source>
        <dbReference type="Proteomes" id="UP001056707"/>
    </source>
</evidence>
<protein>
    <submittedName>
        <fullName evidence="1">Uncharacterized protein</fullName>
    </submittedName>
</protein>
<proteinExistence type="predicted"/>
<dbReference type="RefSeq" id="WP_252749947.1">
    <property type="nucleotide sequence ID" value="NZ_CP097116.1"/>
</dbReference>
<evidence type="ECO:0000313" key="1">
    <source>
        <dbReference type="EMBL" id="USS85052.1"/>
    </source>
</evidence>
<gene>
    <name evidence="1" type="ORF">M3M35_07115</name>
</gene>
<accession>A0ABY5BN98</accession>
<dbReference type="Proteomes" id="UP001056707">
    <property type="component" value="Chromosome"/>
</dbReference>